<sequence>MRDLPHPSSGPELPLWNSYACEVITFLTEEGYEASLDDEGDVFFVHDGLPCVISTWEADPAYFRLASLSLRTIENESDRFRVYEAATYVHNHFKMGRILVDDHEVFADVTAFLPSEGTWRDVFYRHLRALLVISASFLEHMRAQWEAQ</sequence>
<dbReference type="EMBL" id="FWWU01000005">
    <property type="protein sequence ID" value="SMB82033.1"/>
    <property type="molecule type" value="Genomic_DNA"/>
</dbReference>
<evidence type="ECO:0000313" key="2">
    <source>
        <dbReference type="Proteomes" id="UP000192582"/>
    </source>
</evidence>
<proteinExistence type="predicted"/>
<gene>
    <name evidence="1" type="ORF">SAMN00790413_04821</name>
</gene>
<protein>
    <recommendedName>
        <fullName evidence="3">Sensory transduction regulator</fullName>
    </recommendedName>
</protein>
<reference evidence="1 2" key="1">
    <citation type="submission" date="2017-04" db="EMBL/GenBank/DDBJ databases">
        <authorList>
            <person name="Afonso C.L."/>
            <person name="Miller P.J."/>
            <person name="Scott M.A."/>
            <person name="Spackman E."/>
            <person name="Goraichik I."/>
            <person name="Dimitrov K.M."/>
            <person name="Suarez D.L."/>
            <person name="Swayne D.E."/>
        </authorList>
    </citation>
    <scope>NUCLEOTIDE SEQUENCE [LARGE SCALE GENOMIC DNA]</scope>
    <source>
        <strain evidence="1 2">KR-140</strain>
    </source>
</reference>
<evidence type="ECO:0000313" key="1">
    <source>
        <dbReference type="EMBL" id="SMB82033.1"/>
    </source>
</evidence>
<keyword evidence="2" id="KW-1185">Reference proteome</keyword>
<dbReference type="Proteomes" id="UP000192582">
    <property type="component" value="Unassembled WGS sequence"/>
</dbReference>
<accession>A0A1W1ULY9</accession>
<dbReference type="RefSeq" id="WP_084046128.1">
    <property type="nucleotide sequence ID" value="NZ_FWWU01000005.1"/>
</dbReference>
<dbReference type="AlphaFoldDB" id="A0A1W1ULY9"/>
<name>A0A1W1ULY9_9DEIO</name>
<evidence type="ECO:0008006" key="3">
    <source>
        <dbReference type="Google" id="ProtNLM"/>
    </source>
</evidence>
<organism evidence="1 2">
    <name type="scientific">Deinococcus hopiensis KR-140</name>
    <dbReference type="NCBI Taxonomy" id="695939"/>
    <lineage>
        <taxon>Bacteria</taxon>
        <taxon>Thermotogati</taxon>
        <taxon>Deinococcota</taxon>
        <taxon>Deinococci</taxon>
        <taxon>Deinococcales</taxon>
        <taxon>Deinococcaceae</taxon>
        <taxon>Deinococcus</taxon>
    </lineage>
</organism>
<dbReference type="OrthoDB" id="1072676at2"/>